<feature type="transmembrane region" description="Helical" evidence="11">
    <location>
        <begin position="140"/>
        <end position="160"/>
    </location>
</feature>
<feature type="transmembrane region" description="Helical" evidence="11">
    <location>
        <begin position="95"/>
        <end position="119"/>
    </location>
</feature>
<evidence type="ECO:0000256" key="8">
    <source>
        <dbReference type="ARBA" id="ARBA00023136"/>
    </source>
</evidence>
<dbReference type="GO" id="GO:0005886">
    <property type="term" value="C:plasma membrane"/>
    <property type="evidence" value="ECO:0007669"/>
    <property type="project" value="UniProtKB-SubCell"/>
</dbReference>
<evidence type="ECO:0000256" key="3">
    <source>
        <dbReference type="ARBA" id="ARBA00022475"/>
    </source>
</evidence>
<proteinExistence type="inferred from homology"/>
<dbReference type="InterPro" id="IPR030192">
    <property type="entry name" value="YbdG"/>
</dbReference>
<dbReference type="AlphaFoldDB" id="A0A2L0IDF4"/>
<dbReference type="GO" id="GO:0008381">
    <property type="term" value="F:mechanosensitive monoatomic ion channel activity"/>
    <property type="evidence" value="ECO:0007669"/>
    <property type="project" value="InterPro"/>
</dbReference>
<gene>
    <name evidence="14" type="ORF">C2E15_05730</name>
</gene>
<evidence type="ECO:0000256" key="7">
    <source>
        <dbReference type="ARBA" id="ARBA00023016"/>
    </source>
</evidence>
<organism evidence="14 15">
    <name type="scientific">Mixta gaviniae</name>
    <dbReference type="NCBI Taxonomy" id="665914"/>
    <lineage>
        <taxon>Bacteria</taxon>
        <taxon>Pseudomonadati</taxon>
        <taxon>Pseudomonadota</taxon>
        <taxon>Gammaproteobacteria</taxon>
        <taxon>Enterobacterales</taxon>
        <taxon>Erwiniaceae</taxon>
        <taxon>Mixta</taxon>
    </lineage>
</organism>
<dbReference type="SUPFAM" id="SSF82689">
    <property type="entry name" value="Mechanosensitive channel protein MscS (YggB), C-terminal domain"/>
    <property type="match status" value="1"/>
</dbReference>
<keyword evidence="5 11" id="KW-0812">Transmembrane</keyword>
<accession>A0A2L0IDF4</accession>
<dbReference type="GO" id="GO:0071470">
    <property type="term" value="P:cellular response to osmotic stress"/>
    <property type="evidence" value="ECO:0007669"/>
    <property type="project" value="InterPro"/>
</dbReference>
<evidence type="ECO:0000256" key="5">
    <source>
        <dbReference type="ARBA" id="ARBA00022692"/>
    </source>
</evidence>
<feature type="transmembrane region" description="Helical" evidence="11">
    <location>
        <begin position="166"/>
        <end position="183"/>
    </location>
</feature>
<evidence type="ECO:0000256" key="11">
    <source>
        <dbReference type="SAM" id="Phobius"/>
    </source>
</evidence>
<evidence type="ECO:0000313" key="15">
    <source>
        <dbReference type="Proteomes" id="UP000238365"/>
    </source>
</evidence>
<evidence type="ECO:0000259" key="12">
    <source>
        <dbReference type="Pfam" id="PF00924"/>
    </source>
</evidence>
<dbReference type="InterPro" id="IPR006685">
    <property type="entry name" value="MscS_channel_2nd"/>
</dbReference>
<evidence type="ECO:0000256" key="6">
    <source>
        <dbReference type="ARBA" id="ARBA00022989"/>
    </source>
</evidence>
<keyword evidence="7" id="KW-0346">Stress response</keyword>
<dbReference type="RefSeq" id="WP_104956516.1">
    <property type="nucleotide sequence ID" value="NZ_CP026377.1"/>
</dbReference>
<dbReference type="InterPro" id="IPR023408">
    <property type="entry name" value="MscS_beta-dom_sf"/>
</dbReference>
<dbReference type="Pfam" id="PF21082">
    <property type="entry name" value="MS_channel_3rd"/>
    <property type="match status" value="1"/>
</dbReference>
<dbReference type="KEGG" id="pgz:C2E15_05730"/>
<reference evidence="14 15" key="1">
    <citation type="submission" date="2018-01" db="EMBL/GenBank/DDBJ databases">
        <title>Complete and assembled Genome of Pantoea gaviniae DSM22758T.</title>
        <authorList>
            <person name="Stevens M.J.A."/>
            <person name="Zurfluh K."/>
            <person name="Stephan R."/>
        </authorList>
    </citation>
    <scope>NUCLEOTIDE SEQUENCE [LARGE SCALE GENOMIC DNA]</scope>
    <source>
        <strain evidence="14 15">DSM 22758</strain>
    </source>
</reference>
<keyword evidence="15" id="KW-1185">Reference proteome</keyword>
<feature type="transmembrane region" description="Helical" evidence="11">
    <location>
        <begin position="16"/>
        <end position="40"/>
    </location>
</feature>
<keyword evidence="8 11" id="KW-0472">Membrane</keyword>
<keyword evidence="3" id="KW-1003">Cell membrane</keyword>
<feature type="transmembrane region" description="Helical" evidence="11">
    <location>
        <begin position="68"/>
        <end position="89"/>
    </location>
</feature>
<comment type="subcellular location">
    <subcellularLocation>
        <location evidence="1">Cell inner membrane</location>
        <topology evidence="1">Multi-pass membrane protein</topology>
    </subcellularLocation>
</comment>
<evidence type="ECO:0000256" key="2">
    <source>
        <dbReference type="ARBA" id="ARBA00008017"/>
    </source>
</evidence>
<protein>
    <recommendedName>
        <fullName evidence="9">Mechanosensing system component YbdG</fullName>
    </recommendedName>
    <alternativeName>
        <fullName evidence="10">Mechanosensitive channel homolog YbdG</fullName>
    </alternativeName>
</protein>
<dbReference type="InterPro" id="IPR011066">
    <property type="entry name" value="MscS_channel_C_sf"/>
</dbReference>
<evidence type="ECO:0000313" key="14">
    <source>
        <dbReference type="EMBL" id="AUX92628.1"/>
    </source>
</evidence>
<dbReference type="SUPFAM" id="SSF50182">
    <property type="entry name" value="Sm-like ribonucleoproteins"/>
    <property type="match status" value="1"/>
</dbReference>
<dbReference type="InterPro" id="IPR010920">
    <property type="entry name" value="LSM_dom_sf"/>
</dbReference>
<evidence type="ECO:0000259" key="13">
    <source>
        <dbReference type="Pfam" id="PF21082"/>
    </source>
</evidence>
<dbReference type="Pfam" id="PF00924">
    <property type="entry name" value="MS_channel_2nd"/>
    <property type="match status" value="1"/>
</dbReference>
<evidence type="ECO:0000256" key="1">
    <source>
        <dbReference type="ARBA" id="ARBA00004429"/>
    </source>
</evidence>
<name>A0A2L0IDF4_9GAMM</name>
<dbReference type="Gene3D" id="2.30.30.60">
    <property type="match status" value="1"/>
</dbReference>
<dbReference type="PANTHER" id="PTHR30414:SF0">
    <property type="entry name" value="MINICONDUCTANCE MECHANOSENSITIVE CHANNEL YBDG"/>
    <property type="match status" value="1"/>
</dbReference>
<dbReference type="FunFam" id="2.30.30.60:FF:000002">
    <property type="entry name" value="Mechanosensitive ion channel family protein"/>
    <property type="match status" value="1"/>
</dbReference>
<dbReference type="InterPro" id="IPR049278">
    <property type="entry name" value="MS_channel_C"/>
</dbReference>
<sequence>MQQQIFYWLRHSDVPYASLLSLVAVVAVILLISVIAHLLLHRALLPMLQRRVYAASQQWPKSLIDNHLFNRFALLLQGVLLNIQTSLFLHSSEPLYTALLVISQVWMMLFILLMLFSLLDILLELSAGSALARQLPLRGIFQSIKLVAAILFAIMMISVLLGKSPLVLITGLGAMTAVLMLVFKDPILGLVAGIQLSANDMLKINDWLDMPKYGADGAVIDIGLTTVKVRNWDNTITTIPTYALIADSFKNWRGMSESGGRRIKRSLNIDATSIHFLSEEELAALQRAQLLTPYIAQKKAEVSRHNAELACDLTTPLNGRHLTNIGTFRAWLEAWLRSHPDIHQNMTLMVRQLAPGSHGLPLEVYAFTSTTVWREYERIQSDIFDHIYAVLPAFGLRVHQTPTGHDLHALGAGVQSSAPR</sequence>
<dbReference type="PANTHER" id="PTHR30414">
    <property type="entry name" value="MINICONDUCTANCE MECHANOSENSITIVE CHANNEL YBDG"/>
    <property type="match status" value="1"/>
</dbReference>
<comment type="similarity">
    <text evidence="2">Belongs to the MscS (TC 1.A.23) family.</text>
</comment>
<evidence type="ECO:0000256" key="4">
    <source>
        <dbReference type="ARBA" id="ARBA00022519"/>
    </source>
</evidence>
<dbReference type="Proteomes" id="UP000238365">
    <property type="component" value="Chromosome"/>
</dbReference>
<evidence type="ECO:0000256" key="9">
    <source>
        <dbReference type="ARBA" id="ARBA00093630"/>
    </source>
</evidence>
<dbReference type="EMBL" id="CP026377">
    <property type="protein sequence ID" value="AUX92628.1"/>
    <property type="molecule type" value="Genomic_DNA"/>
</dbReference>
<keyword evidence="6 11" id="KW-1133">Transmembrane helix</keyword>
<keyword evidence="4" id="KW-0997">Cell inner membrane</keyword>
<evidence type="ECO:0000256" key="10">
    <source>
        <dbReference type="ARBA" id="ARBA00093659"/>
    </source>
</evidence>
<feature type="domain" description="Mechanosensitive ion channel MscS C-terminal" evidence="13">
    <location>
        <begin position="336"/>
        <end position="395"/>
    </location>
</feature>
<feature type="domain" description="Mechanosensitive ion channel MscS" evidence="12">
    <location>
        <begin position="185"/>
        <end position="253"/>
    </location>
</feature>